<dbReference type="GO" id="GO:0003735">
    <property type="term" value="F:structural constituent of ribosome"/>
    <property type="evidence" value="ECO:0007669"/>
    <property type="project" value="InterPro"/>
</dbReference>
<dbReference type="InterPro" id="IPR012677">
    <property type="entry name" value="Nucleotide-bd_a/b_plait_sf"/>
</dbReference>
<dbReference type="Proteomes" id="UP000654075">
    <property type="component" value="Unassembled WGS sequence"/>
</dbReference>
<proteinExistence type="inferred from homology"/>
<dbReference type="HAMAP" id="MF_01369_B">
    <property type="entry name" value="Ribosomal_uL23_B"/>
    <property type="match status" value="2"/>
</dbReference>
<dbReference type="Gene3D" id="3.30.70.330">
    <property type="match status" value="2"/>
</dbReference>
<organism evidence="4 5">
    <name type="scientific">Polarella glacialis</name>
    <name type="common">Dinoflagellate</name>
    <dbReference type="NCBI Taxonomy" id="89957"/>
    <lineage>
        <taxon>Eukaryota</taxon>
        <taxon>Sar</taxon>
        <taxon>Alveolata</taxon>
        <taxon>Dinophyceae</taxon>
        <taxon>Suessiales</taxon>
        <taxon>Suessiaceae</taxon>
        <taxon>Polarella</taxon>
    </lineage>
</organism>
<dbReference type="EMBL" id="CAJNNV010027654">
    <property type="protein sequence ID" value="CAE8621145.1"/>
    <property type="molecule type" value="Genomic_DNA"/>
</dbReference>
<comment type="similarity">
    <text evidence="1">Belongs to the universal ribosomal protein uL23 family.</text>
</comment>
<dbReference type="GO" id="GO:1990904">
    <property type="term" value="C:ribonucleoprotein complex"/>
    <property type="evidence" value="ECO:0007669"/>
    <property type="project" value="UniProtKB-KW"/>
</dbReference>
<evidence type="ECO:0008006" key="6">
    <source>
        <dbReference type="Google" id="ProtNLM"/>
    </source>
</evidence>
<accession>A0A813GE46</accession>
<dbReference type="OrthoDB" id="1267328at2759"/>
<dbReference type="InterPro" id="IPR012678">
    <property type="entry name" value="Ribosomal_uL23/eL15/eS24_sf"/>
</dbReference>
<dbReference type="AlphaFoldDB" id="A0A813GE46"/>
<comment type="caution">
    <text evidence="4">The sequence shown here is derived from an EMBL/GenBank/DDBJ whole genome shotgun (WGS) entry which is preliminary data.</text>
</comment>
<dbReference type="PANTHER" id="PTHR11620">
    <property type="entry name" value="60S RIBOSOMAL PROTEIN L23A"/>
    <property type="match status" value="1"/>
</dbReference>
<reference evidence="4" key="1">
    <citation type="submission" date="2021-02" db="EMBL/GenBank/DDBJ databases">
        <authorList>
            <person name="Dougan E. K."/>
            <person name="Rhodes N."/>
            <person name="Thang M."/>
            <person name="Chan C."/>
        </authorList>
    </citation>
    <scope>NUCLEOTIDE SEQUENCE</scope>
</reference>
<sequence length="354" mass="40011">MMLAGSMAAPVLRNEATRRRKAPAAALIVAGFAAVAVAAFGSLRSWEEPASAFVEGALPQSVKCGQQRNLVTRHYGHISLPHPHDIKARDGAKEWKFDEDGGMYDIIKYPLLTEKSCRLIEKFNTYTFLVDRRANKPQIRAAIETIFAVKVLKCNTLIPPAKYTLKFGRKLGRKSVFKKVYARLKVAAFGSLRSWEEPAAAFVEGALPQSVKCGQQRNLVTRHYGHISLPHPHDIKARDGAKEWKFDEDGGMYDIIKYPLLTEKSCRLIEKFNTYTFLVDRRANKPQIRAAIETIFGVKVLKCNTLIPPAKYTLKFGRKLGRKSVFKKVYARLKEGDMIDLFPDDPERMPEVEK</sequence>
<protein>
    <recommendedName>
        <fullName evidence="6">50S ribosomal protein L23, chloroplastic</fullName>
    </recommendedName>
</protein>
<dbReference type="Pfam" id="PF00276">
    <property type="entry name" value="Ribosomal_L23"/>
    <property type="match status" value="2"/>
</dbReference>
<evidence type="ECO:0000256" key="3">
    <source>
        <dbReference type="ARBA" id="ARBA00023274"/>
    </source>
</evidence>
<name>A0A813GE46_POLGL</name>
<keyword evidence="3" id="KW-0687">Ribonucleoprotein</keyword>
<keyword evidence="2" id="KW-0689">Ribosomal protein</keyword>
<keyword evidence="5" id="KW-1185">Reference proteome</keyword>
<evidence type="ECO:0000256" key="1">
    <source>
        <dbReference type="ARBA" id="ARBA00006700"/>
    </source>
</evidence>
<evidence type="ECO:0000313" key="5">
    <source>
        <dbReference type="Proteomes" id="UP000654075"/>
    </source>
</evidence>
<evidence type="ECO:0000256" key="2">
    <source>
        <dbReference type="ARBA" id="ARBA00022980"/>
    </source>
</evidence>
<dbReference type="NCBIfam" id="NF004363">
    <property type="entry name" value="PRK05738.2-4"/>
    <property type="match status" value="1"/>
</dbReference>
<gene>
    <name evidence="4" type="ORF">PGLA1383_LOCUS38668</name>
</gene>
<dbReference type="InterPro" id="IPR013025">
    <property type="entry name" value="Ribosomal_uL23-like"/>
</dbReference>
<dbReference type="SUPFAM" id="SSF54189">
    <property type="entry name" value="Ribosomal proteins S24e, L23 and L15e"/>
    <property type="match status" value="2"/>
</dbReference>
<dbReference type="GO" id="GO:0006412">
    <property type="term" value="P:translation"/>
    <property type="evidence" value="ECO:0007669"/>
    <property type="project" value="InterPro"/>
</dbReference>
<dbReference type="GO" id="GO:0005840">
    <property type="term" value="C:ribosome"/>
    <property type="evidence" value="ECO:0007669"/>
    <property type="project" value="UniProtKB-KW"/>
</dbReference>
<evidence type="ECO:0000313" key="4">
    <source>
        <dbReference type="EMBL" id="CAE8621145.1"/>
    </source>
</evidence>